<keyword evidence="3" id="KW-1185">Reference proteome</keyword>
<organism evidence="2 3">
    <name type="scientific">Hevea brasiliensis</name>
    <name type="common">Para rubber tree</name>
    <name type="synonym">Siphonia brasiliensis</name>
    <dbReference type="NCBI Taxonomy" id="3981"/>
    <lineage>
        <taxon>Eukaryota</taxon>
        <taxon>Viridiplantae</taxon>
        <taxon>Streptophyta</taxon>
        <taxon>Embryophyta</taxon>
        <taxon>Tracheophyta</taxon>
        <taxon>Spermatophyta</taxon>
        <taxon>Magnoliopsida</taxon>
        <taxon>eudicotyledons</taxon>
        <taxon>Gunneridae</taxon>
        <taxon>Pentapetalae</taxon>
        <taxon>rosids</taxon>
        <taxon>fabids</taxon>
        <taxon>Malpighiales</taxon>
        <taxon>Euphorbiaceae</taxon>
        <taxon>Crotonoideae</taxon>
        <taxon>Micrandreae</taxon>
        <taxon>Hevea</taxon>
    </lineage>
</organism>
<proteinExistence type="predicted"/>
<dbReference type="AlphaFoldDB" id="A0A6A6NIU2"/>
<gene>
    <name evidence="2" type="ORF">GH714_022989</name>
</gene>
<feature type="compositionally biased region" description="Acidic residues" evidence="1">
    <location>
        <begin position="141"/>
        <end position="152"/>
    </location>
</feature>
<name>A0A6A6NIU2_HEVBR</name>
<evidence type="ECO:0000313" key="2">
    <source>
        <dbReference type="EMBL" id="KAF2325134.1"/>
    </source>
</evidence>
<dbReference type="EMBL" id="JAAGAX010000001">
    <property type="protein sequence ID" value="KAF2325134.1"/>
    <property type="molecule type" value="Genomic_DNA"/>
</dbReference>
<feature type="region of interest" description="Disordered" evidence="1">
    <location>
        <begin position="134"/>
        <end position="163"/>
    </location>
</feature>
<feature type="region of interest" description="Disordered" evidence="1">
    <location>
        <begin position="180"/>
        <end position="200"/>
    </location>
</feature>
<evidence type="ECO:0000313" key="3">
    <source>
        <dbReference type="Proteomes" id="UP000467840"/>
    </source>
</evidence>
<sequence length="223" mass="25535">MEKRGSTSKQGKRKPQLSLLVEVILGGLLSGAEPWLLQEENPASTNNCRNENSKNDYQGILIKDDSKQESINSCDNYSGIEELPSPVFDSHSLYVQENRIENDSGEESPLMEVVEEGIEEKEASDDVKIGERISSMHLVEENGDDDQEEETKEESPLVEINALKKEEPIDSLKICEEKNSSVHSVKEQRMMTRNTERSRPWWKELKSGKRKKRLMMLQRQLKT</sequence>
<protein>
    <submittedName>
        <fullName evidence="2">Uncharacterized protein</fullName>
    </submittedName>
</protein>
<accession>A0A6A6NIU2</accession>
<dbReference type="Proteomes" id="UP000467840">
    <property type="component" value="Chromosome 5"/>
</dbReference>
<reference evidence="2 3" key="1">
    <citation type="journal article" date="2020" name="Mol. Plant">
        <title>The Chromosome-Based Rubber Tree Genome Provides New Insights into Spurge Genome Evolution and Rubber Biosynthesis.</title>
        <authorList>
            <person name="Liu J."/>
            <person name="Shi C."/>
            <person name="Shi C.C."/>
            <person name="Li W."/>
            <person name="Zhang Q.J."/>
            <person name="Zhang Y."/>
            <person name="Li K."/>
            <person name="Lu H.F."/>
            <person name="Shi C."/>
            <person name="Zhu S.T."/>
            <person name="Xiao Z.Y."/>
            <person name="Nan H."/>
            <person name="Yue Y."/>
            <person name="Zhu X.G."/>
            <person name="Wu Y."/>
            <person name="Hong X.N."/>
            <person name="Fan G.Y."/>
            <person name="Tong Y."/>
            <person name="Zhang D."/>
            <person name="Mao C.L."/>
            <person name="Liu Y.L."/>
            <person name="Hao S.J."/>
            <person name="Liu W.Q."/>
            <person name="Lv M.Q."/>
            <person name="Zhang H.B."/>
            <person name="Liu Y."/>
            <person name="Hu-Tang G.R."/>
            <person name="Wang J.P."/>
            <person name="Wang J.H."/>
            <person name="Sun Y.H."/>
            <person name="Ni S.B."/>
            <person name="Chen W.B."/>
            <person name="Zhang X.C."/>
            <person name="Jiao Y.N."/>
            <person name="Eichler E.E."/>
            <person name="Li G.H."/>
            <person name="Liu X."/>
            <person name="Gao L.Z."/>
        </authorList>
    </citation>
    <scope>NUCLEOTIDE SEQUENCE [LARGE SCALE GENOMIC DNA]</scope>
    <source>
        <strain evidence="3">cv. GT1</strain>
        <tissue evidence="2">Leaf</tissue>
    </source>
</reference>
<comment type="caution">
    <text evidence="2">The sequence shown here is derived from an EMBL/GenBank/DDBJ whole genome shotgun (WGS) entry which is preliminary data.</text>
</comment>
<evidence type="ECO:0000256" key="1">
    <source>
        <dbReference type="SAM" id="MobiDB-lite"/>
    </source>
</evidence>